<evidence type="ECO:0000313" key="3">
    <source>
        <dbReference type="Proteomes" id="UP000238479"/>
    </source>
</evidence>
<dbReference type="EMBL" id="PDCK01000043">
    <property type="protein sequence ID" value="PRQ28306.1"/>
    <property type="molecule type" value="Genomic_DNA"/>
</dbReference>
<keyword evidence="1" id="KW-0812">Transmembrane</keyword>
<gene>
    <name evidence="2" type="ORF">RchiOBHm_Chr5g0001651</name>
</gene>
<accession>A0A2P6Q2A6</accession>
<evidence type="ECO:0000256" key="1">
    <source>
        <dbReference type="SAM" id="Phobius"/>
    </source>
</evidence>
<sequence>MLIYSGRSNRGVGCFSPKWAHLRGLLLAKRTVKLKRAGQSSHFAAVFLCLVVFRILSPMKMFEITSGEEESSSATDSDIAWEAIDISN</sequence>
<dbReference type="Proteomes" id="UP000238479">
    <property type="component" value="Chromosome 5"/>
</dbReference>
<feature type="transmembrane region" description="Helical" evidence="1">
    <location>
        <begin position="37"/>
        <end position="56"/>
    </location>
</feature>
<name>A0A2P6Q2A6_ROSCH</name>
<evidence type="ECO:0000313" key="2">
    <source>
        <dbReference type="EMBL" id="PRQ28306.1"/>
    </source>
</evidence>
<reference evidence="2 3" key="1">
    <citation type="journal article" date="2018" name="Nat. Genet.">
        <title>The Rosa genome provides new insights in the design of modern roses.</title>
        <authorList>
            <person name="Bendahmane M."/>
        </authorList>
    </citation>
    <scope>NUCLEOTIDE SEQUENCE [LARGE SCALE GENOMIC DNA]</scope>
    <source>
        <strain evidence="3">cv. Old Blush</strain>
    </source>
</reference>
<dbReference type="AlphaFoldDB" id="A0A2P6Q2A6"/>
<organism evidence="2 3">
    <name type="scientific">Rosa chinensis</name>
    <name type="common">China rose</name>
    <dbReference type="NCBI Taxonomy" id="74649"/>
    <lineage>
        <taxon>Eukaryota</taxon>
        <taxon>Viridiplantae</taxon>
        <taxon>Streptophyta</taxon>
        <taxon>Embryophyta</taxon>
        <taxon>Tracheophyta</taxon>
        <taxon>Spermatophyta</taxon>
        <taxon>Magnoliopsida</taxon>
        <taxon>eudicotyledons</taxon>
        <taxon>Gunneridae</taxon>
        <taxon>Pentapetalae</taxon>
        <taxon>rosids</taxon>
        <taxon>fabids</taxon>
        <taxon>Rosales</taxon>
        <taxon>Rosaceae</taxon>
        <taxon>Rosoideae</taxon>
        <taxon>Rosoideae incertae sedis</taxon>
        <taxon>Rosa</taxon>
    </lineage>
</organism>
<dbReference type="Gramene" id="PRQ28306">
    <property type="protein sequence ID" value="PRQ28306"/>
    <property type="gene ID" value="RchiOBHm_Chr5g0001651"/>
</dbReference>
<protein>
    <submittedName>
        <fullName evidence="2">Uncharacterized protein</fullName>
    </submittedName>
</protein>
<keyword evidence="1" id="KW-1133">Transmembrane helix</keyword>
<comment type="caution">
    <text evidence="2">The sequence shown here is derived from an EMBL/GenBank/DDBJ whole genome shotgun (WGS) entry which is preliminary data.</text>
</comment>
<proteinExistence type="predicted"/>
<keyword evidence="1" id="KW-0472">Membrane</keyword>
<keyword evidence="3" id="KW-1185">Reference proteome</keyword>